<dbReference type="AlphaFoldDB" id="A0A834M4D5"/>
<keyword evidence="10" id="KW-1185">Reference proteome</keyword>
<reference evidence="9" key="1">
    <citation type="submission" date="2020-08" db="EMBL/GenBank/DDBJ databases">
        <title>Genome sequencing and assembly of the red palm weevil Rhynchophorus ferrugineus.</title>
        <authorList>
            <person name="Dias G.B."/>
            <person name="Bergman C.M."/>
            <person name="Manee M."/>
        </authorList>
    </citation>
    <scope>NUCLEOTIDE SEQUENCE</scope>
    <source>
        <strain evidence="9">AA-2017</strain>
        <tissue evidence="9">Whole larva</tissue>
    </source>
</reference>
<dbReference type="SUPFAM" id="SSF58022">
    <property type="entry name" value="XRCC4, C-terminal oligomerization domain"/>
    <property type="match status" value="1"/>
</dbReference>
<feature type="region of interest" description="Disordered" evidence="6">
    <location>
        <begin position="202"/>
        <end position="250"/>
    </location>
</feature>
<dbReference type="PANTHER" id="PTHR28559:SF1">
    <property type="entry name" value="DNA REPAIR PROTEIN XRCC4"/>
    <property type="match status" value="1"/>
</dbReference>
<comment type="caution">
    <text evidence="9">The sequence shown here is derived from an EMBL/GenBank/DDBJ whole genome shotgun (WGS) entry which is preliminary data.</text>
</comment>
<name>A0A834M4D5_RHYFE</name>
<dbReference type="GO" id="GO:0032807">
    <property type="term" value="C:DNA ligase IV complex"/>
    <property type="evidence" value="ECO:0007669"/>
    <property type="project" value="TreeGrafter"/>
</dbReference>
<dbReference type="PANTHER" id="PTHR28559">
    <property type="entry name" value="DNA REPAIR PROTEIN XRCC4"/>
    <property type="match status" value="1"/>
</dbReference>
<evidence type="ECO:0008006" key="11">
    <source>
        <dbReference type="Google" id="ProtNLM"/>
    </source>
</evidence>
<evidence type="ECO:0000256" key="2">
    <source>
        <dbReference type="ARBA" id="ARBA00022763"/>
    </source>
</evidence>
<feature type="domain" description="XRCC4 coiled-coil" evidence="8">
    <location>
        <begin position="132"/>
        <end position="184"/>
    </location>
</feature>
<evidence type="ECO:0000256" key="1">
    <source>
        <dbReference type="ARBA" id="ARBA00004123"/>
    </source>
</evidence>
<proteinExistence type="predicted"/>
<evidence type="ECO:0000256" key="6">
    <source>
        <dbReference type="SAM" id="MobiDB-lite"/>
    </source>
</evidence>
<dbReference type="GO" id="GO:0005958">
    <property type="term" value="C:DNA-dependent protein kinase-DNA ligase 4 complex"/>
    <property type="evidence" value="ECO:0007669"/>
    <property type="project" value="TreeGrafter"/>
</dbReference>
<dbReference type="GO" id="GO:0003677">
    <property type="term" value="F:DNA binding"/>
    <property type="evidence" value="ECO:0007669"/>
    <property type="project" value="InterPro"/>
</dbReference>
<keyword evidence="5" id="KW-0175">Coiled coil</keyword>
<dbReference type="GO" id="GO:0010165">
    <property type="term" value="P:response to X-ray"/>
    <property type="evidence" value="ECO:0007669"/>
    <property type="project" value="TreeGrafter"/>
</dbReference>
<feature type="compositionally biased region" description="Basic and acidic residues" evidence="6">
    <location>
        <begin position="204"/>
        <end position="216"/>
    </location>
</feature>
<evidence type="ECO:0000259" key="8">
    <source>
        <dbReference type="Pfam" id="PF21924"/>
    </source>
</evidence>
<keyword evidence="4" id="KW-0539">Nucleus</keyword>
<evidence type="ECO:0000313" key="10">
    <source>
        <dbReference type="Proteomes" id="UP000625711"/>
    </source>
</evidence>
<evidence type="ECO:0000256" key="4">
    <source>
        <dbReference type="ARBA" id="ARBA00023242"/>
    </source>
</evidence>
<gene>
    <name evidence="9" type="ORF">GWI33_019225</name>
</gene>
<dbReference type="InterPro" id="IPR010585">
    <property type="entry name" value="DNA_repair_prot_XRCC4"/>
</dbReference>
<dbReference type="InterPro" id="IPR053962">
    <property type="entry name" value="XRCC4_CC"/>
</dbReference>
<sequence length="335" mass="39092">MDIYWRTISRKNASDLKLSVTFNNNNIDVLLFEGTHCWKANISESNLRVHAERYRTELSTYLNDIKKYLIQPLDNVEITLFENTFRIKIILDNQMKTIYFETIMIKVDFPTNILSTVDNLFAVKKQCFDDFNNLKTENEKLKEAKFQLEAKLNEFIERKKTDEEEIFSKFVVLLNEKKRQIQHLNDLLIAFKHGRTINNPNIVTHKESKKIEDTPKAENISNNSDISSDESNSDQSYNTEDEEQVSFSQQKALKLSKETFVETHHKRELMELTDDIPTVHLTKRLRQKSVDLSSTLQSQSIKGENIEKDSISTQNDVGEELPSVTYNTQDLLDNI</sequence>
<dbReference type="GO" id="GO:0006303">
    <property type="term" value="P:double-strand break repair via nonhomologous end joining"/>
    <property type="evidence" value="ECO:0007669"/>
    <property type="project" value="TreeGrafter"/>
</dbReference>
<evidence type="ECO:0000256" key="5">
    <source>
        <dbReference type="SAM" id="Coils"/>
    </source>
</evidence>
<protein>
    <recommendedName>
        <fullName evidence="11">DNA repair protein XRCC4</fullName>
    </recommendedName>
</protein>
<evidence type="ECO:0000259" key="7">
    <source>
        <dbReference type="Pfam" id="PF06632"/>
    </source>
</evidence>
<keyword evidence="2" id="KW-0227">DNA damage</keyword>
<dbReference type="OrthoDB" id="8064436at2759"/>
<dbReference type="Proteomes" id="UP000625711">
    <property type="component" value="Unassembled WGS sequence"/>
</dbReference>
<dbReference type="Gene3D" id="1.20.5.370">
    <property type="match status" value="1"/>
</dbReference>
<dbReference type="InterPro" id="IPR014751">
    <property type="entry name" value="XRCC4-like_C"/>
</dbReference>
<dbReference type="Pfam" id="PF06632">
    <property type="entry name" value="XRCC4"/>
    <property type="match status" value="1"/>
</dbReference>
<dbReference type="Gene3D" id="2.170.210.10">
    <property type="entry name" value="DNA double-strand break repair and VJ recombination XRCC4, N-terminal"/>
    <property type="match status" value="1"/>
</dbReference>
<dbReference type="Pfam" id="PF21924">
    <property type="entry name" value="XRCC4_CC"/>
    <property type="match status" value="1"/>
</dbReference>
<accession>A0A834M4D5</accession>
<keyword evidence="3" id="KW-0234">DNA repair</keyword>
<evidence type="ECO:0000256" key="3">
    <source>
        <dbReference type="ARBA" id="ARBA00023204"/>
    </source>
</evidence>
<dbReference type="EMBL" id="JAACXV010014407">
    <property type="protein sequence ID" value="KAF7267556.1"/>
    <property type="molecule type" value="Genomic_DNA"/>
</dbReference>
<dbReference type="GO" id="GO:0006310">
    <property type="term" value="P:DNA recombination"/>
    <property type="evidence" value="ECO:0007669"/>
    <property type="project" value="InterPro"/>
</dbReference>
<organism evidence="9 10">
    <name type="scientific">Rhynchophorus ferrugineus</name>
    <name type="common">Red palm weevil</name>
    <name type="synonym">Curculio ferrugineus</name>
    <dbReference type="NCBI Taxonomy" id="354439"/>
    <lineage>
        <taxon>Eukaryota</taxon>
        <taxon>Metazoa</taxon>
        <taxon>Ecdysozoa</taxon>
        <taxon>Arthropoda</taxon>
        <taxon>Hexapoda</taxon>
        <taxon>Insecta</taxon>
        <taxon>Pterygota</taxon>
        <taxon>Neoptera</taxon>
        <taxon>Endopterygota</taxon>
        <taxon>Coleoptera</taxon>
        <taxon>Polyphaga</taxon>
        <taxon>Cucujiformia</taxon>
        <taxon>Curculionidae</taxon>
        <taxon>Dryophthorinae</taxon>
        <taxon>Rhynchophorus</taxon>
    </lineage>
</organism>
<comment type="subcellular location">
    <subcellularLocation>
        <location evidence="1">Nucleus</location>
    </subcellularLocation>
</comment>
<dbReference type="InterPro" id="IPR053961">
    <property type="entry name" value="XRCC4_N"/>
</dbReference>
<dbReference type="InterPro" id="IPR038051">
    <property type="entry name" value="XRCC4-like_N_sf"/>
</dbReference>
<evidence type="ECO:0000313" key="9">
    <source>
        <dbReference type="EMBL" id="KAF7267556.1"/>
    </source>
</evidence>
<feature type="coiled-coil region" evidence="5">
    <location>
        <begin position="124"/>
        <end position="165"/>
    </location>
</feature>
<feature type="domain" description="XRCC4 N-terminal" evidence="7">
    <location>
        <begin position="18"/>
        <end position="71"/>
    </location>
</feature>